<gene>
    <name evidence="2" type="ORF">PIB30_076829</name>
</gene>
<dbReference type="Pfam" id="PF20167">
    <property type="entry name" value="Transposase_32"/>
    <property type="match status" value="1"/>
</dbReference>
<dbReference type="Proteomes" id="UP001341840">
    <property type="component" value="Unassembled WGS sequence"/>
</dbReference>
<sequence>MGVTLIREFYANAKMTSREKQDDPHLITFVRRKAVDFSLESIRVILQFPRLVDTPQSYEARKAGDDQRLNDVLRDISEAFATWKLDKDHNPSQLKHRELNPTTKGWYEFVRRSLLPSSNNSKVTVERVVLIRSIMEGLDVKAEKLISDNILAAAESKEDRSRHPFLSIIYRLLYENRIQQIRGDELVPIERLITAEGMERNRYIQIQQEVHQ</sequence>
<dbReference type="InterPro" id="IPR046796">
    <property type="entry name" value="Transposase_32_dom"/>
</dbReference>
<comment type="caution">
    <text evidence="2">The sequence shown here is derived from an EMBL/GenBank/DDBJ whole genome shotgun (WGS) entry which is preliminary data.</text>
</comment>
<feature type="domain" description="Putative plant transposon protein" evidence="1">
    <location>
        <begin position="4"/>
        <end position="178"/>
    </location>
</feature>
<name>A0ABU6SQS7_9FABA</name>
<reference evidence="2 3" key="1">
    <citation type="journal article" date="2023" name="Plants (Basel)">
        <title>Bridging the Gap: Combining Genomics and Transcriptomics Approaches to Understand Stylosanthes scabra, an Orphan Legume from the Brazilian Caatinga.</title>
        <authorList>
            <person name="Ferreira-Neto J.R.C."/>
            <person name="da Silva M.D."/>
            <person name="Binneck E."/>
            <person name="de Melo N.F."/>
            <person name="da Silva R.H."/>
            <person name="de Melo A.L.T.M."/>
            <person name="Pandolfi V."/>
            <person name="Bustamante F.O."/>
            <person name="Brasileiro-Vidal A.C."/>
            <person name="Benko-Iseppon A.M."/>
        </authorList>
    </citation>
    <scope>NUCLEOTIDE SEQUENCE [LARGE SCALE GENOMIC DNA]</scope>
    <source>
        <tissue evidence="2">Leaves</tissue>
    </source>
</reference>
<organism evidence="2 3">
    <name type="scientific">Stylosanthes scabra</name>
    <dbReference type="NCBI Taxonomy" id="79078"/>
    <lineage>
        <taxon>Eukaryota</taxon>
        <taxon>Viridiplantae</taxon>
        <taxon>Streptophyta</taxon>
        <taxon>Embryophyta</taxon>
        <taxon>Tracheophyta</taxon>
        <taxon>Spermatophyta</taxon>
        <taxon>Magnoliopsida</taxon>
        <taxon>eudicotyledons</taxon>
        <taxon>Gunneridae</taxon>
        <taxon>Pentapetalae</taxon>
        <taxon>rosids</taxon>
        <taxon>fabids</taxon>
        <taxon>Fabales</taxon>
        <taxon>Fabaceae</taxon>
        <taxon>Papilionoideae</taxon>
        <taxon>50 kb inversion clade</taxon>
        <taxon>dalbergioids sensu lato</taxon>
        <taxon>Dalbergieae</taxon>
        <taxon>Pterocarpus clade</taxon>
        <taxon>Stylosanthes</taxon>
    </lineage>
</organism>
<keyword evidence="3" id="KW-1185">Reference proteome</keyword>
<proteinExistence type="predicted"/>
<dbReference type="EMBL" id="JASCZI010061431">
    <property type="protein sequence ID" value="MED6138690.1"/>
    <property type="molecule type" value="Genomic_DNA"/>
</dbReference>
<accession>A0ABU6SQS7</accession>
<evidence type="ECO:0000313" key="3">
    <source>
        <dbReference type="Proteomes" id="UP001341840"/>
    </source>
</evidence>
<protein>
    <recommendedName>
        <fullName evidence="1">Putative plant transposon protein domain-containing protein</fullName>
    </recommendedName>
</protein>
<evidence type="ECO:0000313" key="2">
    <source>
        <dbReference type="EMBL" id="MED6138690.1"/>
    </source>
</evidence>
<evidence type="ECO:0000259" key="1">
    <source>
        <dbReference type="Pfam" id="PF20167"/>
    </source>
</evidence>